<evidence type="ECO:0000313" key="2">
    <source>
        <dbReference type="EMBL" id="EST48528.1"/>
    </source>
</evidence>
<evidence type="ECO:0000313" key="4">
    <source>
        <dbReference type="Proteomes" id="UP000018208"/>
    </source>
</evidence>
<name>V6LWA3_9EUKA</name>
<dbReference type="GO" id="GO:0008168">
    <property type="term" value="F:methyltransferase activity"/>
    <property type="evidence" value="ECO:0007669"/>
    <property type="project" value="UniProtKB-KW"/>
</dbReference>
<dbReference type="InterPro" id="IPR025714">
    <property type="entry name" value="Methyltranfer_dom"/>
</dbReference>
<dbReference type="VEuPathDB" id="GiardiaDB:SS50377_23546"/>
<organism evidence="2">
    <name type="scientific">Spironucleus salmonicida</name>
    <dbReference type="NCBI Taxonomy" id="348837"/>
    <lineage>
        <taxon>Eukaryota</taxon>
        <taxon>Metamonada</taxon>
        <taxon>Diplomonadida</taxon>
        <taxon>Hexamitidae</taxon>
        <taxon>Hexamitinae</taxon>
        <taxon>Spironucleus</taxon>
    </lineage>
</organism>
<evidence type="ECO:0000259" key="1">
    <source>
        <dbReference type="Pfam" id="PF13679"/>
    </source>
</evidence>
<gene>
    <name evidence="2" type="ORF">SS50377_11138</name>
    <name evidence="3" type="ORF">SS50377_23546</name>
</gene>
<dbReference type="Pfam" id="PF13679">
    <property type="entry name" value="Methyltransf_32"/>
    <property type="match status" value="1"/>
</dbReference>
<dbReference type="PANTHER" id="PTHR12496">
    <property type="entry name" value="CGI-41 METHYLTRANSFERASE"/>
    <property type="match status" value="1"/>
</dbReference>
<keyword evidence="3" id="KW-0489">Methyltransferase</keyword>
<dbReference type="EMBL" id="AUWU02000004">
    <property type="protein sequence ID" value="KAH0573611.1"/>
    <property type="molecule type" value="Genomic_DNA"/>
</dbReference>
<feature type="domain" description="Methyltransferase" evidence="1">
    <location>
        <begin position="124"/>
        <end position="294"/>
    </location>
</feature>
<reference evidence="3" key="2">
    <citation type="submission" date="2020-12" db="EMBL/GenBank/DDBJ databases">
        <title>New Spironucleus salmonicida genome in near-complete chromosomes.</title>
        <authorList>
            <person name="Xu F."/>
            <person name="Kurt Z."/>
            <person name="Jimenez-Gonzalez A."/>
            <person name="Astvaldsson A."/>
            <person name="Andersson J.O."/>
            <person name="Svard S.G."/>
        </authorList>
    </citation>
    <scope>NUCLEOTIDE SEQUENCE</scope>
    <source>
        <strain evidence="3">ATCC 50377</strain>
    </source>
</reference>
<dbReference type="OrthoDB" id="10258156at2759"/>
<dbReference type="PANTHER" id="PTHR12496:SF0">
    <property type="entry name" value="METHYLTRANSFERASE DOMAIN-CONTAINING PROTEIN"/>
    <property type="match status" value="1"/>
</dbReference>
<accession>V6LWA3</accession>
<dbReference type="Proteomes" id="UP000018208">
    <property type="component" value="Unassembled WGS sequence"/>
</dbReference>
<dbReference type="EMBL" id="KI545981">
    <property type="protein sequence ID" value="EST48528.1"/>
    <property type="molecule type" value="Genomic_DNA"/>
</dbReference>
<keyword evidence="3" id="KW-0808">Transferase</keyword>
<protein>
    <submittedName>
        <fullName evidence="3">Methyltransferase domain-containing protein</fullName>
    </submittedName>
</protein>
<dbReference type="GO" id="GO:0032259">
    <property type="term" value="P:methylation"/>
    <property type="evidence" value="ECO:0007669"/>
    <property type="project" value="UniProtKB-KW"/>
</dbReference>
<evidence type="ECO:0000313" key="3">
    <source>
        <dbReference type="EMBL" id="KAH0573611.1"/>
    </source>
</evidence>
<reference evidence="2 3" key="1">
    <citation type="journal article" date="2014" name="PLoS Genet.">
        <title>The Genome of Spironucleus salmonicida Highlights a Fish Pathogen Adapted to Fluctuating Environments.</title>
        <authorList>
            <person name="Xu F."/>
            <person name="Jerlstrom-Hultqvist J."/>
            <person name="Einarsson E."/>
            <person name="Astvaldsson A."/>
            <person name="Svard S.G."/>
            <person name="Andersson J.O."/>
        </authorList>
    </citation>
    <scope>NUCLEOTIDE SEQUENCE</scope>
    <source>
        <strain evidence="3">ATCC 50377</strain>
    </source>
</reference>
<keyword evidence="4" id="KW-1185">Reference proteome</keyword>
<dbReference type="AlphaFoldDB" id="V6LWA3"/>
<proteinExistence type="predicted"/>
<sequence length="426" mass="48485">MTLFPGFSDQISLSEQIISEYYEHLQNYIDSYLTIAIHFCNEIFTETEEIFDQSWKTDVDNIFNDESIFSCIIHDLNPIFLQSPSFKLFIELSKTLALPNHNHITENIQVNNIPSLRSNIHINKACQVVQFTDFLEKHYDLKTFKIIDFGAGKGYLSTFLAFDRQYIIIAAEASFLHAKALFQRISKLSKNYPNQDRLNIAIGLISPETGASDVVAGAFPWRDFEKQRISTSGHEPHSPIQGECAAQFRKAEVQHDCLIIGLHTCGDLAQICLNLASKRVKIATIGCCYGHITQKCFPATEQGDQIVQHISKNSKNNGRGMKMFDYFVPKVLFNYATGDFGIDLDGCKQMLEKFILRAKSDRKEEDLANQIWKMKLHIIIRLVFGKVFESFIIVDRLVALRKRGVEAGIFAIINQFSPRGFGICTK</sequence>
<dbReference type="InterPro" id="IPR052220">
    <property type="entry name" value="METTL25"/>
</dbReference>